<dbReference type="GO" id="GO:0005615">
    <property type="term" value="C:extracellular space"/>
    <property type="evidence" value="ECO:0007669"/>
    <property type="project" value="TreeGrafter"/>
</dbReference>
<comment type="cofactor">
    <cofactor evidence="18 20">
        <name>Zn(2+)</name>
        <dbReference type="ChEBI" id="CHEBI:29105"/>
    </cofactor>
    <text evidence="18 20">Binds 1 zinc ion per subunit.</text>
</comment>
<dbReference type="Pfam" id="PF17900">
    <property type="entry name" value="Peptidase_M1_N"/>
    <property type="match status" value="1"/>
</dbReference>
<evidence type="ECO:0000259" key="24">
    <source>
        <dbReference type="Pfam" id="PF17900"/>
    </source>
</evidence>
<keyword evidence="6 20" id="KW-0645">Protease</keyword>
<evidence type="ECO:0000256" key="17">
    <source>
        <dbReference type="PIRSR" id="PIRSR634016-1"/>
    </source>
</evidence>
<dbReference type="eggNOG" id="KOG1046">
    <property type="taxonomic scope" value="Eukaryota"/>
</dbReference>
<dbReference type="GO" id="GO:0070006">
    <property type="term" value="F:metalloaminopeptidase activity"/>
    <property type="evidence" value="ECO:0007669"/>
    <property type="project" value="TreeGrafter"/>
</dbReference>
<evidence type="ECO:0000256" key="7">
    <source>
        <dbReference type="ARBA" id="ARBA00022692"/>
    </source>
</evidence>
<dbReference type="OrthoDB" id="10031169at2759"/>
<evidence type="ECO:0000313" key="27">
    <source>
        <dbReference type="Proteomes" id="UP000002320"/>
    </source>
</evidence>
<evidence type="ECO:0000259" key="22">
    <source>
        <dbReference type="Pfam" id="PF01433"/>
    </source>
</evidence>
<evidence type="ECO:0000259" key="23">
    <source>
        <dbReference type="Pfam" id="PF11838"/>
    </source>
</evidence>
<accession>B0W1Y7</accession>
<dbReference type="EnsemblMetazoa" id="CPIJ001052-RA">
    <property type="protein sequence ID" value="CPIJ001052-PA"/>
    <property type="gene ID" value="CPIJ001052"/>
</dbReference>
<evidence type="ECO:0000256" key="19">
    <source>
        <dbReference type="PIRSR" id="PIRSR634016-4"/>
    </source>
</evidence>
<feature type="binding site" evidence="18">
    <location>
        <position position="320"/>
    </location>
    <ligand>
        <name>Zn(2+)</name>
        <dbReference type="ChEBI" id="CHEBI:29105"/>
        <note>catalytic</note>
    </ligand>
</feature>
<dbReference type="Gene3D" id="2.60.40.1910">
    <property type="match status" value="1"/>
</dbReference>
<keyword evidence="21" id="KW-0732">Signal</keyword>
<feature type="binding site" evidence="18">
    <location>
        <position position="324"/>
    </location>
    <ligand>
        <name>Zn(2+)</name>
        <dbReference type="ChEBI" id="CHEBI:29105"/>
        <note>catalytic</note>
    </ligand>
</feature>
<evidence type="ECO:0000256" key="5">
    <source>
        <dbReference type="ARBA" id="ARBA00022622"/>
    </source>
</evidence>
<evidence type="ECO:0000313" key="26">
    <source>
        <dbReference type="EnsemblMetazoa" id="CPIJ001052-PA"/>
    </source>
</evidence>
<feature type="domain" description="ERAP1-like C-terminal" evidence="23">
    <location>
        <begin position="537"/>
        <end position="847"/>
    </location>
</feature>
<keyword evidence="16" id="KW-0449">Lipoprotein</keyword>
<evidence type="ECO:0000256" key="10">
    <source>
        <dbReference type="ARBA" id="ARBA00022833"/>
    </source>
</evidence>
<dbReference type="GO" id="GO:0042277">
    <property type="term" value="F:peptide binding"/>
    <property type="evidence" value="ECO:0007669"/>
    <property type="project" value="TreeGrafter"/>
</dbReference>
<dbReference type="Gene3D" id="2.60.40.1730">
    <property type="entry name" value="tricorn interacting facor f3 domain"/>
    <property type="match status" value="1"/>
</dbReference>
<evidence type="ECO:0000256" key="16">
    <source>
        <dbReference type="ARBA" id="ARBA00023288"/>
    </source>
</evidence>
<evidence type="ECO:0000256" key="4">
    <source>
        <dbReference type="ARBA" id="ARBA00022438"/>
    </source>
</evidence>
<dbReference type="InterPro" id="IPR014782">
    <property type="entry name" value="Peptidase_M1_dom"/>
</dbReference>
<feature type="signal peptide" evidence="21">
    <location>
        <begin position="1"/>
        <end position="23"/>
    </location>
</feature>
<evidence type="ECO:0000256" key="14">
    <source>
        <dbReference type="ARBA" id="ARBA00023136"/>
    </source>
</evidence>
<keyword evidence="12" id="KW-1133">Transmembrane helix</keyword>
<evidence type="ECO:0000256" key="18">
    <source>
        <dbReference type="PIRSR" id="PIRSR634016-3"/>
    </source>
</evidence>
<keyword evidence="13 20" id="KW-0482">Metalloprotease</keyword>
<dbReference type="PANTHER" id="PTHR11533">
    <property type="entry name" value="PROTEASE M1 ZINC METALLOPROTEASE"/>
    <property type="match status" value="1"/>
</dbReference>
<dbReference type="EC" id="3.4.11.-" evidence="20"/>
<dbReference type="Gene3D" id="1.10.390.10">
    <property type="entry name" value="Neutral Protease Domain 2"/>
    <property type="match status" value="1"/>
</dbReference>
<dbReference type="GO" id="GO:0098552">
    <property type="term" value="C:side of membrane"/>
    <property type="evidence" value="ECO:0007669"/>
    <property type="project" value="UniProtKB-KW"/>
</dbReference>
<keyword evidence="14" id="KW-0472">Membrane</keyword>
<dbReference type="OMA" id="TKIVFHE"/>
<dbReference type="InterPro" id="IPR050344">
    <property type="entry name" value="Peptidase_M1_aminopeptidases"/>
</dbReference>
<evidence type="ECO:0000256" key="6">
    <source>
        <dbReference type="ARBA" id="ARBA00022670"/>
    </source>
</evidence>
<keyword evidence="11" id="KW-0735">Signal-anchor</keyword>
<dbReference type="InterPro" id="IPR042097">
    <property type="entry name" value="Aminopeptidase_N-like_N_sf"/>
</dbReference>
<evidence type="ECO:0000256" key="8">
    <source>
        <dbReference type="ARBA" id="ARBA00022723"/>
    </source>
</evidence>
<keyword evidence="4 20" id="KW-0031">Aminopeptidase</keyword>
<keyword evidence="7" id="KW-0812">Transmembrane</keyword>
<dbReference type="GO" id="GO:0006508">
    <property type="term" value="P:proteolysis"/>
    <property type="evidence" value="ECO:0007669"/>
    <property type="project" value="UniProtKB-KW"/>
</dbReference>
<feature type="chain" id="PRO_5011407321" description="Aminopeptidase" evidence="21">
    <location>
        <begin position="24"/>
        <end position="900"/>
    </location>
</feature>
<evidence type="ECO:0000256" key="21">
    <source>
        <dbReference type="SAM" id="SignalP"/>
    </source>
</evidence>
<dbReference type="InterPro" id="IPR024571">
    <property type="entry name" value="ERAP1-like_C_dom"/>
</dbReference>
<dbReference type="EMBL" id="DS231824">
    <property type="protein sequence ID" value="EDS27423.1"/>
    <property type="molecule type" value="Genomic_DNA"/>
</dbReference>
<feature type="domain" description="Aminopeptidase N-like N-terminal" evidence="24">
    <location>
        <begin position="32"/>
        <end position="217"/>
    </location>
</feature>
<proteinExistence type="inferred from homology"/>
<gene>
    <name evidence="26" type="primary">6032055</name>
    <name evidence="25" type="ORF">CpipJ_CPIJ001052</name>
</gene>
<evidence type="ECO:0000256" key="1">
    <source>
        <dbReference type="ARBA" id="ARBA00004606"/>
    </source>
</evidence>
<dbReference type="SUPFAM" id="SSF55486">
    <property type="entry name" value="Metalloproteases ('zincins'), catalytic domain"/>
    <property type="match status" value="1"/>
</dbReference>
<name>B0W1Y7_CULQU</name>
<comment type="subcellular location">
    <subcellularLocation>
        <location evidence="2">Cell membrane</location>
        <topology evidence="2">Lipid-anchor</topology>
        <topology evidence="2">GPI-anchor</topology>
    </subcellularLocation>
    <subcellularLocation>
        <location evidence="1">Membrane</location>
        <topology evidence="1">Single-pass type II membrane protein</topology>
    </subcellularLocation>
</comment>
<evidence type="ECO:0000256" key="20">
    <source>
        <dbReference type="RuleBase" id="RU364040"/>
    </source>
</evidence>
<feature type="binding site" evidence="18">
    <location>
        <position position="343"/>
    </location>
    <ligand>
        <name>Zn(2+)</name>
        <dbReference type="ChEBI" id="CHEBI:29105"/>
        <note>catalytic</note>
    </ligand>
</feature>
<evidence type="ECO:0000256" key="12">
    <source>
        <dbReference type="ARBA" id="ARBA00022989"/>
    </source>
</evidence>
<evidence type="ECO:0000256" key="3">
    <source>
        <dbReference type="ARBA" id="ARBA00010136"/>
    </source>
</evidence>
<dbReference type="Pfam" id="PF01433">
    <property type="entry name" value="Peptidase_M1"/>
    <property type="match status" value="1"/>
</dbReference>
<dbReference type="PANTHER" id="PTHR11533:SF290">
    <property type="entry name" value="AMINOPEPTIDASE"/>
    <property type="match status" value="1"/>
</dbReference>
<comment type="similarity">
    <text evidence="3 20">Belongs to the peptidase M1 family.</text>
</comment>
<dbReference type="CDD" id="cd09601">
    <property type="entry name" value="M1_APN-Q_like"/>
    <property type="match status" value="1"/>
</dbReference>
<dbReference type="KEGG" id="cqu:CpipJ_CPIJ001052"/>
<dbReference type="Proteomes" id="UP000002320">
    <property type="component" value="Unassembled WGS sequence"/>
</dbReference>
<evidence type="ECO:0000313" key="25">
    <source>
        <dbReference type="EMBL" id="EDS27423.1"/>
    </source>
</evidence>
<feature type="active site" description="Proton acceptor" evidence="17">
    <location>
        <position position="321"/>
    </location>
</feature>
<organism>
    <name type="scientific">Culex quinquefasciatus</name>
    <name type="common">Southern house mosquito</name>
    <name type="synonym">Culex pungens</name>
    <dbReference type="NCBI Taxonomy" id="7176"/>
    <lineage>
        <taxon>Eukaryota</taxon>
        <taxon>Metazoa</taxon>
        <taxon>Ecdysozoa</taxon>
        <taxon>Arthropoda</taxon>
        <taxon>Hexapoda</taxon>
        <taxon>Insecta</taxon>
        <taxon>Pterygota</taxon>
        <taxon>Neoptera</taxon>
        <taxon>Endopterygota</taxon>
        <taxon>Diptera</taxon>
        <taxon>Nematocera</taxon>
        <taxon>Culicoidea</taxon>
        <taxon>Culicidae</taxon>
        <taxon>Culicinae</taxon>
        <taxon>Culicini</taxon>
        <taxon>Culex</taxon>
        <taxon>Culex</taxon>
    </lineage>
</organism>
<evidence type="ECO:0000256" key="9">
    <source>
        <dbReference type="ARBA" id="ARBA00022801"/>
    </source>
</evidence>
<reference evidence="25" key="1">
    <citation type="submission" date="2007-03" db="EMBL/GenBank/DDBJ databases">
        <title>Annotation of Culex pipiens quinquefasciatus.</title>
        <authorList>
            <consortium name="The Broad Institute Genome Sequencing Platform"/>
            <person name="Atkinson P.W."/>
            <person name="Hemingway J."/>
            <person name="Christensen B.M."/>
            <person name="Higgs S."/>
            <person name="Kodira C."/>
            <person name="Hannick L."/>
            <person name="Megy K."/>
            <person name="O'Leary S."/>
            <person name="Pearson M."/>
            <person name="Haas B.J."/>
            <person name="Mauceli E."/>
            <person name="Wortman J.R."/>
            <person name="Lee N.H."/>
            <person name="Guigo R."/>
            <person name="Stanke M."/>
            <person name="Alvarado L."/>
            <person name="Amedeo P."/>
            <person name="Antoine C.H."/>
            <person name="Arensburger P."/>
            <person name="Bidwell S.L."/>
            <person name="Crawford M."/>
            <person name="Camaro F."/>
            <person name="Devon K."/>
            <person name="Engels R."/>
            <person name="Hammond M."/>
            <person name="Howarth C."/>
            <person name="Koehrsen M."/>
            <person name="Lawson D."/>
            <person name="Montgomery P."/>
            <person name="Nene V."/>
            <person name="Nusbaum C."/>
            <person name="Puiu D."/>
            <person name="Romero-Severson J."/>
            <person name="Severson D.W."/>
            <person name="Shumway M."/>
            <person name="Sisk P."/>
            <person name="Stolte C."/>
            <person name="Zeng Q."/>
            <person name="Eisenstadt E."/>
            <person name="Fraser-Liggett C."/>
            <person name="Strausberg R."/>
            <person name="Galagan J."/>
            <person name="Birren B."/>
            <person name="Collins F.H."/>
        </authorList>
    </citation>
    <scope>NUCLEOTIDE SEQUENCE [LARGE SCALE GENOMIC DNA]</scope>
    <source>
        <strain evidence="25">JHB</strain>
    </source>
</reference>
<evidence type="ECO:0000256" key="2">
    <source>
        <dbReference type="ARBA" id="ARBA00004609"/>
    </source>
</evidence>
<dbReference type="HOGENOM" id="CLU_003705_2_2_1"/>
<dbReference type="Pfam" id="PF11838">
    <property type="entry name" value="ERAP1_C"/>
    <property type="match status" value="1"/>
</dbReference>
<sequence>MGQTSYLLLLVYTIVVLICSTESFGLPNTTIPSSYDVTLTVDLDRYRFFGSVKIAIDVLEATNSVTLNVKDLNISNVALTDSAGNNQELVDSVNQYDSEEVTFNFNSYLSAGSNYHMAIQFAGAIADDLKGLYRSSYYSGSEERFVATTFNAAAYARKIFPCYDEPHLKATFRLQIYHKPQFHALSNMHIERKIDSSTQDNLSLTVFAESPPMSTYLFAFVVSDFSRLEGGDKISAYAQPSVINSTEYALGFTRDAIGHLSRAFQRPYQLAKLDIVAVDDFLMGAMENWGLITYKTSRIVYRKGLDRTEKLQSVTKIVFHELIHQWFGNEVTCAWWSYVWLNEGFTTFLESYILSQMYPEWNLMDQFLVNEMHPVMERDVLPDTRAMTKEINSPAEIAGIYDFVVYPKAASVIRMFHSLVGATAFDQFLVDYLTDRSYNSSTEDDMIRVLQRTVDRHNVELPPIEDIVKSWTHNPSYPIVTITRDNADFASVTAEPGKTFYIPLNWISKSSKSGRDWMTNQEASKTIAFRNVKSDEWILVNPHQYGYYRVNYDRKNWDLLTAAMHEDHRQIPLLSRAQLLDDALALVKDDHLKIEVLLNLLNYLPKENDFVPLKAGFKVVRYLHRTLRGNDLYVNYHNHLVKLLGQVYDRMLLNTAGDHVSKLYQTEVRKIACELGVPRCLQDAIGMFEGFELIDPDLRAAVICGAMKGTENYNVWTTTVRRMVYIVRNFEEKRINAEEFEDILYGFGCSVSEERLESYLLLSMSTTDTLEQGDRIKMFNYIANSGVNGTNMALNRLNTDFNTIKRRYGSTTEIVSNLKYAISTPTQLQAFKVFMEKTTDPTLQPIVQGIYDVASKNIRWTEDNLPSIDKWLSGAANAAPVISKILLLLVAFTTVLRYLH</sequence>
<keyword evidence="10 18" id="KW-0862">Zinc</keyword>
<keyword evidence="27" id="KW-1185">Reference proteome</keyword>
<dbReference type="FunFam" id="2.60.40.1730:FF:000012">
    <property type="entry name" value="Aminopeptidase N"/>
    <property type="match status" value="1"/>
</dbReference>
<dbReference type="AlphaFoldDB" id="B0W1Y7"/>
<dbReference type="VEuPathDB" id="VectorBase:CPIJ001052"/>
<keyword evidence="15" id="KW-0325">Glycoprotein</keyword>
<dbReference type="InParanoid" id="B0W1Y7"/>
<dbReference type="InterPro" id="IPR045357">
    <property type="entry name" value="Aminopeptidase_N-like_N"/>
</dbReference>
<dbReference type="PRINTS" id="PR00756">
    <property type="entry name" value="ALADIPTASE"/>
</dbReference>
<dbReference type="STRING" id="7176.B0W1Y7"/>
<dbReference type="SUPFAM" id="SSF63737">
    <property type="entry name" value="Leukotriene A4 hydrolase N-terminal domain"/>
    <property type="match status" value="1"/>
</dbReference>
<dbReference type="VEuPathDB" id="VectorBase:CQUJHB015535"/>
<dbReference type="InterPro" id="IPR027268">
    <property type="entry name" value="Peptidase_M4/M1_CTD_sf"/>
</dbReference>
<feature type="site" description="Transition state stabilizer" evidence="19">
    <location>
        <position position="406"/>
    </location>
</feature>
<dbReference type="Gene3D" id="1.25.50.20">
    <property type="match status" value="1"/>
</dbReference>
<evidence type="ECO:0000256" key="15">
    <source>
        <dbReference type="ARBA" id="ARBA00023180"/>
    </source>
</evidence>
<dbReference type="GO" id="GO:0005737">
    <property type="term" value="C:cytoplasm"/>
    <property type="evidence" value="ECO:0007669"/>
    <property type="project" value="TreeGrafter"/>
</dbReference>
<protein>
    <recommendedName>
        <fullName evidence="20">Aminopeptidase</fullName>
        <ecNumber evidence="20">3.4.11.-</ecNumber>
    </recommendedName>
</protein>
<evidence type="ECO:0000256" key="11">
    <source>
        <dbReference type="ARBA" id="ARBA00022968"/>
    </source>
</evidence>
<evidence type="ECO:0000256" key="13">
    <source>
        <dbReference type="ARBA" id="ARBA00023049"/>
    </source>
</evidence>
<dbReference type="GO" id="GO:0005886">
    <property type="term" value="C:plasma membrane"/>
    <property type="evidence" value="ECO:0007669"/>
    <property type="project" value="UniProtKB-SubCell"/>
</dbReference>
<dbReference type="GO" id="GO:0008270">
    <property type="term" value="F:zinc ion binding"/>
    <property type="evidence" value="ECO:0007669"/>
    <property type="project" value="UniProtKB-UniRule"/>
</dbReference>
<feature type="domain" description="Peptidase M1 membrane alanine aminopeptidase" evidence="22">
    <location>
        <begin position="248"/>
        <end position="471"/>
    </location>
</feature>
<dbReference type="FunFam" id="1.10.390.10:FF:000013">
    <property type="entry name" value="Aminopeptidase N"/>
    <property type="match status" value="1"/>
</dbReference>
<keyword evidence="5" id="KW-0336">GPI-anchor</keyword>
<dbReference type="InterPro" id="IPR034016">
    <property type="entry name" value="M1_APN-typ"/>
</dbReference>
<keyword evidence="9 20" id="KW-0378">Hydrolase</keyword>
<dbReference type="GO" id="GO:0043171">
    <property type="term" value="P:peptide catabolic process"/>
    <property type="evidence" value="ECO:0007669"/>
    <property type="project" value="TreeGrafter"/>
</dbReference>
<reference evidence="26" key="2">
    <citation type="submission" date="2021-02" db="UniProtKB">
        <authorList>
            <consortium name="EnsemblMetazoa"/>
        </authorList>
    </citation>
    <scope>IDENTIFICATION</scope>
    <source>
        <strain evidence="26">JHB</strain>
    </source>
</reference>
<keyword evidence="8 18" id="KW-0479">Metal-binding</keyword>
<dbReference type="InterPro" id="IPR001930">
    <property type="entry name" value="Peptidase_M1"/>
</dbReference>